<feature type="domain" description="Lipoyl-binding" evidence="8">
    <location>
        <begin position="11"/>
        <end position="86"/>
    </location>
</feature>
<dbReference type="CDD" id="cd06849">
    <property type="entry name" value="lipoyl_domain"/>
    <property type="match status" value="1"/>
</dbReference>
<dbReference type="InterPro" id="IPR003016">
    <property type="entry name" value="2-oxoA_DH_lipoyl-BS"/>
</dbReference>
<evidence type="ECO:0000256" key="3">
    <source>
        <dbReference type="ARBA" id="ARBA00022679"/>
    </source>
</evidence>
<dbReference type="Gene3D" id="3.30.559.10">
    <property type="entry name" value="Chloramphenicol acetyltransferase-like domain"/>
    <property type="match status" value="1"/>
</dbReference>
<proteinExistence type="inferred from homology"/>
<evidence type="ECO:0000313" key="11">
    <source>
        <dbReference type="Proteomes" id="UP001257627"/>
    </source>
</evidence>
<feature type="region of interest" description="Disordered" evidence="7">
    <location>
        <begin position="91"/>
        <end position="130"/>
    </location>
</feature>
<keyword evidence="3 6" id="KW-0808">Transferase</keyword>
<evidence type="ECO:0000256" key="1">
    <source>
        <dbReference type="ARBA" id="ARBA00001938"/>
    </source>
</evidence>
<dbReference type="Pfam" id="PF00364">
    <property type="entry name" value="Biotin_lipoyl"/>
    <property type="match status" value="1"/>
</dbReference>
<evidence type="ECO:0000256" key="6">
    <source>
        <dbReference type="RuleBase" id="RU003423"/>
    </source>
</evidence>
<organism evidence="10 11">
    <name type="scientific">Streptomyces mirabilis</name>
    <dbReference type="NCBI Taxonomy" id="68239"/>
    <lineage>
        <taxon>Bacteria</taxon>
        <taxon>Bacillati</taxon>
        <taxon>Actinomycetota</taxon>
        <taxon>Actinomycetes</taxon>
        <taxon>Kitasatosporales</taxon>
        <taxon>Streptomycetaceae</taxon>
        <taxon>Streptomyces</taxon>
    </lineage>
</organism>
<comment type="cofactor">
    <cofactor evidence="1 6">
        <name>(R)-lipoate</name>
        <dbReference type="ChEBI" id="CHEBI:83088"/>
    </cofactor>
</comment>
<name>A0ABU3UPS7_9ACTN</name>
<feature type="domain" description="Peripheral subunit-binding (PSBD)" evidence="9">
    <location>
        <begin position="181"/>
        <end position="218"/>
    </location>
</feature>
<evidence type="ECO:0000313" key="10">
    <source>
        <dbReference type="EMBL" id="MDU8995926.1"/>
    </source>
</evidence>
<dbReference type="InterPro" id="IPR050743">
    <property type="entry name" value="2-oxoacid_DH_E2_comp"/>
</dbReference>
<dbReference type="EMBL" id="JARAKF010000001">
    <property type="protein sequence ID" value="MDU8995926.1"/>
    <property type="molecule type" value="Genomic_DNA"/>
</dbReference>
<comment type="similarity">
    <text evidence="2 6">Belongs to the 2-oxoacid dehydrogenase family.</text>
</comment>
<dbReference type="InterPro" id="IPR023213">
    <property type="entry name" value="CAT-like_dom_sf"/>
</dbReference>
<evidence type="ECO:0000256" key="2">
    <source>
        <dbReference type="ARBA" id="ARBA00007317"/>
    </source>
</evidence>
<dbReference type="InterPro" id="IPR004167">
    <property type="entry name" value="PSBD"/>
</dbReference>
<dbReference type="PANTHER" id="PTHR43178">
    <property type="entry name" value="DIHYDROLIPOAMIDE ACETYLTRANSFERASE COMPONENT OF PYRUVATE DEHYDROGENASE COMPLEX"/>
    <property type="match status" value="1"/>
</dbReference>
<dbReference type="Pfam" id="PF02817">
    <property type="entry name" value="E3_binding"/>
    <property type="match status" value="1"/>
</dbReference>
<feature type="compositionally biased region" description="Low complexity" evidence="7">
    <location>
        <begin position="92"/>
        <end position="110"/>
    </location>
</feature>
<dbReference type="InterPro" id="IPR036625">
    <property type="entry name" value="E3-bd_dom_sf"/>
</dbReference>
<dbReference type="InterPro" id="IPR000089">
    <property type="entry name" value="Biotin_lipoyl"/>
</dbReference>
<dbReference type="EC" id="2.3.1.-" evidence="6"/>
<dbReference type="Gene3D" id="4.10.320.10">
    <property type="entry name" value="E3-binding domain"/>
    <property type="match status" value="1"/>
</dbReference>
<dbReference type="PROSITE" id="PS51826">
    <property type="entry name" value="PSBD"/>
    <property type="match status" value="1"/>
</dbReference>
<dbReference type="Gene3D" id="2.40.50.100">
    <property type="match status" value="1"/>
</dbReference>
<gene>
    <name evidence="10" type="ORF">PU648_26955</name>
</gene>
<dbReference type="SUPFAM" id="SSF47005">
    <property type="entry name" value="Peripheral subunit-binding domain of 2-oxo acid dehydrogenase complex"/>
    <property type="match status" value="1"/>
</dbReference>
<protein>
    <recommendedName>
        <fullName evidence="6">Dihydrolipoamide acetyltransferase component of pyruvate dehydrogenase complex</fullName>
        <ecNumber evidence="6">2.3.1.-</ecNumber>
    </recommendedName>
</protein>
<keyword evidence="4 6" id="KW-0450">Lipoyl</keyword>
<dbReference type="InterPro" id="IPR001078">
    <property type="entry name" value="2-oxoacid_DH_actylTfrase"/>
</dbReference>
<dbReference type="Pfam" id="PF00198">
    <property type="entry name" value="2-oxoacid_dh"/>
    <property type="match status" value="1"/>
</dbReference>
<dbReference type="RefSeq" id="WP_143602330.1">
    <property type="nucleotide sequence ID" value="NZ_JARAKF010000001.1"/>
</dbReference>
<sequence>MTTMTENASGLREFKMPDVGEGLTEAEILKWYVQPGDTVTDGQVVCEVETAKAAVELPIPYDGVVRELHFPEGTTVDVGQVIIAVDVAGGSAPTEETPAAVETPVAEAPASTPQAPVAEEPKPEGRTPVLVGYGVSEASTKRRPRKGAEVPAQQPETFPAVAAIQGELNGHGSVAVGQRPLAKPPVRKLAKDLGVDLATITPSGPDGIITREDVHAAVAPAPAPERPVVPAVTASPVPAQAQAPAPVVTYDTARETRIPIKGVRKATAAAMIGSAFTAPHVTEFVTVDVTRTMKLVEELKQDKEMQGLRVNPLLLIAKALLVAIKRNPDVNASWDEAAQEIVLKHYVNLGIAAATPRGLIVPNIKDAHTKTLPQLAGALGELVATAREGKTSPAAMQGGTVTITNVGVFGVDTGTPILNPGESAILAIGAIKLQPWVHKGKVKPRQVTTLALSFDHRLVDGELGSKVLADVAAILEQPKRLITWA</sequence>
<dbReference type="SUPFAM" id="SSF51230">
    <property type="entry name" value="Single hybrid motif"/>
    <property type="match status" value="1"/>
</dbReference>
<accession>A0ABU3UPS7</accession>
<evidence type="ECO:0000256" key="7">
    <source>
        <dbReference type="SAM" id="MobiDB-lite"/>
    </source>
</evidence>
<keyword evidence="11" id="KW-1185">Reference proteome</keyword>
<evidence type="ECO:0000256" key="5">
    <source>
        <dbReference type="ARBA" id="ARBA00023315"/>
    </source>
</evidence>
<evidence type="ECO:0000259" key="8">
    <source>
        <dbReference type="PROSITE" id="PS50968"/>
    </source>
</evidence>
<dbReference type="PANTHER" id="PTHR43178:SF5">
    <property type="entry name" value="LIPOAMIDE ACYLTRANSFERASE COMPONENT OF BRANCHED-CHAIN ALPHA-KETO ACID DEHYDROGENASE COMPLEX, MITOCHONDRIAL"/>
    <property type="match status" value="1"/>
</dbReference>
<dbReference type="Proteomes" id="UP001257627">
    <property type="component" value="Unassembled WGS sequence"/>
</dbReference>
<evidence type="ECO:0000256" key="4">
    <source>
        <dbReference type="ARBA" id="ARBA00022823"/>
    </source>
</evidence>
<dbReference type="PROSITE" id="PS00189">
    <property type="entry name" value="LIPOYL"/>
    <property type="match status" value="1"/>
</dbReference>
<evidence type="ECO:0000259" key="9">
    <source>
        <dbReference type="PROSITE" id="PS51826"/>
    </source>
</evidence>
<dbReference type="SUPFAM" id="SSF52777">
    <property type="entry name" value="CoA-dependent acyltransferases"/>
    <property type="match status" value="1"/>
</dbReference>
<dbReference type="InterPro" id="IPR011053">
    <property type="entry name" value="Single_hybrid_motif"/>
</dbReference>
<keyword evidence="5 6" id="KW-0012">Acyltransferase</keyword>
<reference evidence="10 11" key="1">
    <citation type="submission" date="2023-02" db="EMBL/GenBank/DDBJ databases">
        <authorList>
            <person name="Maleckis M."/>
        </authorList>
    </citation>
    <scope>NUCLEOTIDE SEQUENCE [LARGE SCALE GENOMIC DNA]</scope>
    <source>
        <strain evidence="10 11">P8-A2</strain>
    </source>
</reference>
<comment type="caution">
    <text evidence="10">The sequence shown here is derived from an EMBL/GenBank/DDBJ whole genome shotgun (WGS) entry which is preliminary data.</text>
</comment>
<dbReference type="PROSITE" id="PS50968">
    <property type="entry name" value="BIOTINYL_LIPOYL"/>
    <property type="match status" value="1"/>
</dbReference>